<dbReference type="EMBL" id="CAUYUJ010019709">
    <property type="protein sequence ID" value="CAK0893101.1"/>
    <property type="molecule type" value="Genomic_DNA"/>
</dbReference>
<dbReference type="Proteomes" id="UP001189429">
    <property type="component" value="Unassembled WGS sequence"/>
</dbReference>
<feature type="non-terminal residue" evidence="1">
    <location>
        <position position="197"/>
    </location>
</feature>
<proteinExistence type="predicted"/>
<gene>
    <name evidence="1" type="ORF">PCOR1329_LOCUS72561</name>
</gene>
<comment type="caution">
    <text evidence="1">The sequence shown here is derived from an EMBL/GenBank/DDBJ whole genome shotgun (WGS) entry which is preliminary data.</text>
</comment>
<reference evidence="1" key="1">
    <citation type="submission" date="2023-10" db="EMBL/GenBank/DDBJ databases">
        <authorList>
            <person name="Chen Y."/>
            <person name="Shah S."/>
            <person name="Dougan E. K."/>
            <person name="Thang M."/>
            <person name="Chan C."/>
        </authorList>
    </citation>
    <scope>NUCLEOTIDE SEQUENCE [LARGE SCALE GENOMIC DNA]</scope>
</reference>
<feature type="non-terminal residue" evidence="1">
    <location>
        <position position="1"/>
    </location>
</feature>
<organism evidence="1 2">
    <name type="scientific">Prorocentrum cordatum</name>
    <dbReference type="NCBI Taxonomy" id="2364126"/>
    <lineage>
        <taxon>Eukaryota</taxon>
        <taxon>Sar</taxon>
        <taxon>Alveolata</taxon>
        <taxon>Dinophyceae</taxon>
        <taxon>Prorocentrales</taxon>
        <taxon>Prorocentraceae</taxon>
        <taxon>Prorocentrum</taxon>
    </lineage>
</organism>
<accession>A0ABN9X1G8</accession>
<name>A0ABN9X1G8_9DINO</name>
<sequence length="197" mass="21922">HQRQRAQQGAAHPLAQLFDKADNFYGLQRRDFAQLQNQQMSIGMVQTLEPAAMRATLRNMQGIAALESTAFMNAHIQADHAASQAMQLTGKYFVQEATRLRRDHTWDIRAGNPVEAPEKLGAYVDRAQGDPTLASASLAQQVKHRRVFYTCDKSATKIFIEARDTETQTEVLAALVQLGAKIMKGTPPKSHQERPPA</sequence>
<protein>
    <recommendedName>
        <fullName evidence="3">Chorismate mutase</fullName>
    </recommendedName>
</protein>
<evidence type="ECO:0008006" key="3">
    <source>
        <dbReference type="Google" id="ProtNLM"/>
    </source>
</evidence>
<keyword evidence="2" id="KW-1185">Reference proteome</keyword>
<evidence type="ECO:0000313" key="2">
    <source>
        <dbReference type="Proteomes" id="UP001189429"/>
    </source>
</evidence>
<evidence type="ECO:0000313" key="1">
    <source>
        <dbReference type="EMBL" id="CAK0893101.1"/>
    </source>
</evidence>